<evidence type="ECO:0000313" key="4">
    <source>
        <dbReference type="Proteomes" id="UP001164746"/>
    </source>
</evidence>
<evidence type="ECO:0000256" key="2">
    <source>
        <dbReference type="SAM" id="Phobius"/>
    </source>
</evidence>
<evidence type="ECO:0000256" key="1">
    <source>
        <dbReference type="SAM" id="MobiDB-lite"/>
    </source>
</evidence>
<keyword evidence="2" id="KW-0472">Membrane</keyword>
<feature type="compositionally biased region" description="Polar residues" evidence="1">
    <location>
        <begin position="568"/>
        <end position="581"/>
    </location>
</feature>
<organism evidence="3 4">
    <name type="scientific">Mya arenaria</name>
    <name type="common">Soft-shell clam</name>
    <dbReference type="NCBI Taxonomy" id="6604"/>
    <lineage>
        <taxon>Eukaryota</taxon>
        <taxon>Metazoa</taxon>
        <taxon>Spiralia</taxon>
        <taxon>Lophotrochozoa</taxon>
        <taxon>Mollusca</taxon>
        <taxon>Bivalvia</taxon>
        <taxon>Autobranchia</taxon>
        <taxon>Heteroconchia</taxon>
        <taxon>Euheterodonta</taxon>
        <taxon>Imparidentia</taxon>
        <taxon>Neoheterodontei</taxon>
        <taxon>Myida</taxon>
        <taxon>Myoidea</taxon>
        <taxon>Myidae</taxon>
        <taxon>Mya</taxon>
    </lineage>
</organism>
<evidence type="ECO:0000313" key="3">
    <source>
        <dbReference type="EMBL" id="WAR29837.1"/>
    </source>
</evidence>
<feature type="compositionally biased region" description="Polar residues" evidence="1">
    <location>
        <begin position="263"/>
        <end position="290"/>
    </location>
</feature>
<reference evidence="3" key="1">
    <citation type="submission" date="2022-11" db="EMBL/GenBank/DDBJ databases">
        <title>Centuries of genome instability and evolution in soft-shell clam transmissible cancer (bioRxiv).</title>
        <authorList>
            <person name="Hart S.F.M."/>
            <person name="Yonemitsu M.A."/>
            <person name="Giersch R.M."/>
            <person name="Beal B.F."/>
            <person name="Arriagada G."/>
            <person name="Davis B.W."/>
            <person name="Ostrander E.A."/>
            <person name="Goff S.P."/>
            <person name="Metzger M.J."/>
        </authorList>
    </citation>
    <scope>NUCLEOTIDE SEQUENCE</scope>
    <source>
        <strain evidence="3">MELC-2E11</strain>
        <tissue evidence="3">Siphon/mantle</tissue>
    </source>
</reference>
<feature type="compositionally biased region" description="Polar residues" evidence="1">
    <location>
        <begin position="297"/>
        <end position="314"/>
    </location>
</feature>
<keyword evidence="4" id="KW-1185">Reference proteome</keyword>
<gene>
    <name evidence="3" type="ORF">MAR_003405</name>
</gene>
<feature type="compositionally biased region" description="Low complexity" evidence="1">
    <location>
        <begin position="315"/>
        <end position="330"/>
    </location>
</feature>
<dbReference type="Proteomes" id="UP001164746">
    <property type="component" value="Chromosome 16"/>
</dbReference>
<feature type="compositionally biased region" description="Polar residues" evidence="1">
    <location>
        <begin position="331"/>
        <end position="344"/>
    </location>
</feature>
<feature type="transmembrane region" description="Helical" evidence="2">
    <location>
        <begin position="375"/>
        <end position="399"/>
    </location>
</feature>
<feature type="compositionally biased region" description="Low complexity" evidence="1">
    <location>
        <begin position="348"/>
        <end position="363"/>
    </location>
</feature>
<feature type="region of interest" description="Disordered" evidence="1">
    <location>
        <begin position="263"/>
        <end position="371"/>
    </location>
</feature>
<sequence>MKKGQGVFVSQSETEWDESTCTFAEPDILCSDDGSCVVGNGLELFNSISIPDNGIWIGFTKTWISFAYVGVMFVSTVEPPLALILFAKASPKKLHGLKCKCASNSQVHSGTCRRKCEEADQYPCGDTSDKTMFSIYTVEKVPPSSNSKDNNKNCLLFYYGYGGQDKNQLAKLYNGNNKWATAVDHCFVGKYFPATIQSIINAQFTNQNAQDYWTGIIKTESILSLSDKLDNSTNPPVTYAYVEQTNQTVYVRFANAGQSRKSLCTEDGTTATPSTTIRETQPTYSESTTAPVKPTTVGPSETNSITTQGKQPTYSEPTTTPVKSTTGPTSRVTSIIPLTSSGSDKTSDTPPTIKSTTTTVSSPVQEGKDQGGSTAGLAAGLSISFPLIFVVMVIVLLFLKRRGLLPNFCKHNDDKNNNTADTATEVSFVPTSTCESSTNTMQDLTASKHSYFVLEKTFEVTNKEEIDHYAEPDKSDVDYHDLNNPSQKDTDNNYDTIDGKKAPAESGLTKLNNNYNDVTLHQTNEYDHIPLNGRPTKDDKQTENEYDIKNNVIDGKHDTGFDDDSDTYNHLNNQDLKSSGT</sequence>
<keyword evidence="2" id="KW-1133">Transmembrane helix</keyword>
<protein>
    <submittedName>
        <fullName evidence="3">Uncharacterized protein</fullName>
    </submittedName>
</protein>
<feature type="non-terminal residue" evidence="3">
    <location>
        <position position="1"/>
    </location>
</feature>
<name>A0ABY7G7C9_MYAAR</name>
<feature type="compositionally biased region" description="Basic and acidic residues" evidence="1">
    <location>
        <begin position="469"/>
        <end position="481"/>
    </location>
</feature>
<keyword evidence="2" id="KW-0812">Transmembrane</keyword>
<dbReference type="EMBL" id="CP111027">
    <property type="protein sequence ID" value="WAR29837.1"/>
    <property type="molecule type" value="Genomic_DNA"/>
</dbReference>
<proteinExistence type="predicted"/>
<feature type="compositionally biased region" description="Polar residues" evidence="1">
    <location>
        <begin position="509"/>
        <end position="523"/>
    </location>
</feature>
<feature type="compositionally biased region" description="Basic and acidic residues" evidence="1">
    <location>
        <begin position="535"/>
        <end position="560"/>
    </location>
</feature>
<accession>A0ABY7G7C9</accession>
<feature type="region of interest" description="Disordered" evidence="1">
    <location>
        <begin position="469"/>
        <end position="581"/>
    </location>
</feature>